<dbReference type="Pfam" id="PF05995">
    <property type="entry name" value="CDO_I"/>
    <property type="match status" value="1"/>
</dbReference>
<dbReference type="InterPro" id="IPR011051">
    <property type="entry name" value="RmlC_Cupin_sf"/>
</dbReference>
<dbReference type="CDD" id="cd10548">
    <property type="entry name" value="cupin_CDO"/>
    <property type="match status" value="1"/>
</dbReference>
<evidence type="ECO:0000313" key="7">
    <source>
        <dbReference type="EMBL" id="ANN67289.1"/>
    </source>
</evidence>
<evidence type="ECO:0000256" key="2">
    <source>
        <dbReference type="ARBA" id="ARBA00022723"/>
    </source>
</evidence>
<dbReference type="OrthoDB" id="9789585at2"/>
<evidence type="ECO:0000313" key="10">
    <source>
        <dbReference type="Proteomes" id="UP000092213"/>
    </source>
</evidence>
<gene>
    <name evidence="7" type="ORF">BAU06_14170</name>
    <name evidence="8" type="ORF">BAU08_14405</name>
</gene>
<sequence>MNTIVDAPGMDRLRDFIAGATRRANETGAAGMPGPALLAAFRDLVSQDDWLPADCTVPHPQHYQQYLLHCDPLERFCIVSFVWGPGQATPVHDHTVWGYVGMLRGEEISQRYEKAPSGMGYVPAGAPVRLTPGTVEALSPAEGDIHQVRNAHADRVSISVHMYGANIGAVRRSVFDPASGAVKPFVSGYSASRIPNIWDRSASVRAAIEARR</sequence>
<dbReference type="RefSeq" id="WP_066350198.1">
    <property type="nucleotide sequence ID" value="NZ_CBCSFJ010000006.1"/>
</dbReference>
<dbReference type="KEGG" id="bbro:BAU06_14170"/>
<dbReference type="STRING" id="463025.BAU08_14405"/>
<keyword evidence="9" id="KW-1185">Reference proteome</keyword>
<evidence type="ECO:0000256" key="4">
    <source>
        <dbReference type="ARBA" id="ARBA00023002"/>
    </source>
</evidence>
<dbReference type="SUPFAM" id="SSF51182">
    <property type="entry name" value="RmlC-like cupins"/>
    <property type="match status" value="1"/>
</dbReference>
<evidence type="ECO:0000313" key="9">
    <source>
        <dbReference type="Proteomes" id="UP000091897"/>
    </source>
</evidence>
<dbReference type="InterPro" id="IPR014710">
    <property type="entry name" value="RmlC-like_jellyroll"/>
</dbReference>
<evidence type="ECO:0000256" key="6">
    <source>
        <dbReference type="PIRSR" id="PIRSR610300-51"/>
    </source>
</evidence>
<dbReference type="EMBL" id="CP016170">
    <property type="protein sequence ID" value="ANN67289.1"/>
    <property type="molecule type" value="Genomic_DNA"/>
</dbReference>
<keyword evidence="3 8" id="KW-0223">Dioxygenase</keyword>
<evidence type="ECO:0000256" key="5">
    <source>
        <dbReference type="ARBA" id="ARBA00023004"/>
    </source>
</evidence>
<reference evidence="9 10" key="1">
    <citation type="submission" date="2016-06" db="EMBL/GenBank/DDBJ databases">
        <title>Complete genome sequences of Bordetella bronchialis and Bordetella flabilis.</title>
        <authorList>
            <person name="LiPuma J.J."/>
            <person name="Spilker T."/>
        </authorList>
    </citation>
    <scope>NUCLEOTIDE SEQUENCE [LARGE SCALE GENOMIC DNA]</scope>
    <source>
        <strain evidence="8 10">AU17976</strain>
        <strain evidence="7 9">AU3182</strain>
    </source>
</reference>
<feature type="binding site" evidence="6">
    <location>
        <position position="92"/>
    </location>
    <ligand>
        <name>Fe cation</name>
        <dbReference type="ChEBI" id="CHEBI:24875"/>
        <note>catalytic</note>
    </ligand>
</feature>
<dbReference type="Gene3D" id="2.60.120.10">
    <property type="entry name" value="Jelly Rolls"/>
    <property type="match status" value="1"/>
</dbReference>
<dbReference type="InterPro" id="IPR010300">
    <property type="entry name" value="CDO_1"/>
</dbReference>
<feature type="binding site" evidence="6">
    <location>
        <position position="94"/>
    </location>
    <ligand>
        <name>Fe cation</name>
        <dbReference type="ChEBI" id="CHEBI:24875"/>
        <note>catalytic</note>
    </ligand>
</feature>
<proteinExistence type="inferred from homology"/>
<dbReference type="Proteomes" id="UP000091897">
    <property type="component" value="Chromosome"/>
</dbReference>
<evidence type="ECO:0000313" key="8">
    <source>
        <dbReference type="EMBL" id="ANN72378.1"/>
    </source>
</evidence>
<evidence type="ECO:0000256" key="1">
    <source>
        <dbReference type="ARBA" id="ARBA00006622"/>
    </source>
</evidence>
<keyword evidence="5 6" id="KW-0408">Iron</keyword>
<dbReference type="AlphaFoldDB" id="A0A193FJK8"/>
<dbReference type="PANTHER" id="PTHR12918:SF1">
    <property type="entry name" value="CYSTEINE DIOXYGENASE TYPE 1"/>
    <property type="match status" value="1"/>
</dbReference>
<evidence type="ECO:0000256" key="3">
    <source>
        <dbReference type="ARBA" id="ARBA00022964"/>
    </source>
</evidence>
<protein>
    <submittedName>
        <fullName evidence="8">Cysteine dioxygenase</fullName>
    </submittedName>
</protein>
<accession>A0A193FJK8</accession>
<name>A0A193FJK8_9BORD</name>
<dbReference type="PANTHER" id="PTHR12918">
    <property type="entry name" value="CYSTEINE DIOXYGENASE"/>
    <property type="match status" value="1"/>
</dbReference>
<dbReference type="Proteomes" id="UP000092213">
    <property type="component" value="Chromosome"/>
</dbReference>
<keyword evidence="4" id="KW-0560">Oxidoreductase</keyword>
<dbReference type="GO" id="GO:0008198">
    <property type="term" value="F:ferrous iron binding"/>
    <property type="evidence" value="ECO:0007669"/>
    <property type="project" value="TreeGrafter"/>
</dbReference>
<dbReference type="GO" id="GO:0016702">
    <property type="term" value="F:oxidoreductase activity, acting on single donors with incorporation of molecular oxygen, incorporation of two atoms of oxygen"/>
    <property type="evidence" value="ECO:0007669"/>
    <property type="project" value="InterPro"/>
</dbReference>
<dbReference type="EMBL" id="CP016171">
    <property type="protein sequence ID" value="ANN72378.1"/>
    <property type="molecule type" value="Genomic_DNA"/>
</dbReference>
<organism evidence="8 10">
    <name type="scientific">Bordetella bronchialis</name>
    <dbReference type="NCBI Taxonomy" id="463025"/>
    <lineage>
        <taxon>Bacteria</taxon>
        <taxon>Pseudomonadati</taxon>
        <taxon>Pseudomonadota</taxon>
        <taxon>Betaproteobacteria</taxon>
        <taxon>Burkholderiales</taxon>
        <taxon>Alcaligenaceae</taxon>
        <taxon>Bordetella</taxon>
    </lineage>
</organism>
<comment type="similarity">
    <text evidence="1">Belongs to the cysteine dioxygenase family.</text>
</comment>
<keyword evidence="2 6" id="KW-0479">Metal-binding</keyword>
<feature type="binding site" evidence="6">
    <location>
        <position position="146"/>
    </location>
    <ligand>
        <name>Fe cation</name>
        <dbReference type="ChEBI" id="CHEBI:24875"/>
        <note>catalytic</note>
    </ligand>
</feature>